<reference evidence="2 3" key="1">
    <citation type="journal article" date="2023" name="Mol. Biol. Evol.">
        <title>Genomics of Secondarily Temperate Adaptation in the Only Non-Antarctic Icefish.</title>
        <authorList>
            <person name="Rivera-Colon A.G."/>
            <person name="Rayamajhi N."/>
            <person name="Minhas B.F."/>
            <person name="Madrigal G."/>
            <person name="Bilyk K.T."/>
            <person name="Yoon V."/>
            <person name="Hune M."/>
            <person name="Gregory S."/>
            <person name="Cheng C.H.C."/>
            <person name="Catchen J.M."/>
        </authorList>
    </citation>
    <scope>NUCLEOTIDE SEQUENCE [LARGE SCALE GENOMIC DNA]</scope>
    <source>
        <tissue evidence="2">White muscle</tissue>
    </source>
</reference>
<feature type="region of interest" description="Disordered" evidence="1">
    <location>
        <begin position="54"/>
        <end position="108"/>
    </location>
</feature>
<sequence>MRLSLIFLPGLKKSRGSREHHHLYKCPLPPLSFRCLKLLPPFCPVGGPDYTTSPSFSVTPESTPSPMPHQSAPCSIRPSTPPIQSGSFPWAPMAEHPVEGVSLRPGGR</sequence>
<comment type="caution">
    <text evidence="2">The sequence shown here is derived from an EMBL/GenBank/DDBJ whole genome shotgun (WGS) entry which is preliminary data.</text>
</comment>
<evidence type="ECO:0000256" key="1">
    <source>
        <dbReference type="SAM" id="MobiDB-lite"/>
    </source>
</evidence>
<dbReference type="AlphaFoldDB" id="A0AAN8DCJ3"/>
<keyword evidence="3" id="KW-1185">Reference proteome</keyword>
<proteinExistence type="predicted"/>
<organism evidence="2 3">
    <name type="scientific">Champsocephalus gunnari</name>
    <name type="common">Mackerel icefish</name>
    <dbReference type="NCBI Taxonomy" id="52237"/>
    <lineage>
        <taxon>Eukaryota</taxon>
        <taxon>Metazoa</taxon>
        <taxon>Chordata</taxon>
        <taxon>Craniata</taxon>
        <taxon>Vertebrata</taxon>
        <taxon>Euteleostomi</taxon>
        <taxon>Actinopterygii</taxon>
        <taxon>Neopterygii</taxon>
        <taxon>Teleostei</taxon>
        <taxon>Neoteleostei</taxon>
        <taxon>Acanthomorphata</taxon>
        <taxon>Eupercaria</taxon>
        <taxon>Perciformes</taxon>
        <taxon>Notothenioidei</taxon>
        <taxon>Channichthyidae</taxon>
        <taxon>Champsocephalus</taxon>
    </lineage>
</organism>
<dbReference type="EMBL" id="JAURVH010001524">
    <property type="protein sequence ID" value="KAK5919165.1"/>
    <property type="molecule type" value="Genomic_DNA"/>
</dbReference>
<name>A0AAN8DCJ3_CHAGU</name>
<feature type="compositionally biased region" description="Polar residues" evidence="1">
    <location>
        <begin position="54"/>
        <end position="64"/>
    </location>
</feature>
<gene>
    <name evidence="2" type="ORF">CgunFtcFv8_023075</name>
</gene>
<evidence type="ECO:0000313" key="2">
    <source>
        <dbReference type="EMBL" id="KAK5919165.1"/>
    </source>
</evidence>
<accession>A0AAN8DCJ3</accession>
<dbReference type="Proteomes" id="UP001331515">
    <property type="component" value="Unassembled WGS sequence"/>
</dbReference>
<protein>
    <submittedName>
        <fullName evidence="2">Uncharacterized protein</fullName>
    </submittedName>
</protein>
<evidence type="ECO:0000313" key="3">
    <source>
        <dbReference type="Proteomes" id="UP001331515"/>
    </source>
</evidence>